<dbReference type="Proteomes" id="UP000053989">
    <property type="component" value="Unassembled WGS sequence"/>
</dbReference>
<dbReference type="HOGENOM" id="CLU_2980376_0_0_1"/>
<organism evidence="1 2">
    <name type="scientific">Scleroderma citrinum Foug A</name>
    <dbReference type="NCBI Taxonomy" id="1036808"/>
    <lineage>
        <taxon>Eukaryota</taxon>
        <taxon>Fungi</taxon>
        <taxon>Dikarya</taxon>
        <taxon>Basidiomycota</taxon>
        <taxon>Agaricomycotina</taxon>
        <taxon>Agaricomycetes</taxon>
        <taxon>Agaricomycetidae</taxon>
        <taxon>Boletales</taxon>
        <taxon>Sclerodermatineae</taxon>
        <taxon>Sclerodermataceae</taxon>
        <taxon>Scleroderma</taxon>
    </lineage>
</organism>
<evidence type="ECO:0000313" key="1">
    <source>
        <dbReference type="EMBL" id="KIM70756.1"/>
    </source>
</evidence>
<gene>
    <name evidence="1" type="ORF">SCLCIDRAFT_168731</name>
</gene>
<protein>
    <submittedName>
        <fullName evidence="1">Uncharacterized protein</fullName>
    </submittedName>
</protein>
<reference evidence="1 2" key="1">
    <citation type="submission" date="2014-04" db="EMBL/GenBank/DDBJ databases">
        <authorList>
            <consortium name="DOE Joint Genome Institute"/>
            <person name="Kuo A."/>
            <person name="Kohler A."/>
            <person name="Nagy L.G."/>
            <person name="Floudas D."/>
            <person name="Copeland A."/>
            <person name="Barry K.W."/>
            <person name="Cichocki N."/>
            <person name="Veneault-Fourrey C."/>
            <person name="LaButti K."/>
            <person name="Lindquist E.A."/>
            <person name="Lipzen A."/>
            <person name="Lundell T."/>
            <person name="Morin E."/>
            <person name="Murat C."/>
            <person name="Sun H."/>
            <person name="Tunlid A."/>
            <person name="Henrissat B."/>
            <person name="Grigoriev I.V."/>
            <person name="Hibbett D.S."/>
            <person name="Martin F."/>
            <person name="Nordberg H.P."/>
            <person name="Cantor M.N."/>
            <person name="Hua S.X."/>
        </authorList>
    </citation>
    <scope>NUCLEOTIDE SEQUENCE [LARGE SCALE GENOMIC DNA]</scope>
    <source>
        <strain evidence="1 2">Foug A</strain>
    </source>
</reference>
<proteinExistence type="predicted"/>
<dbReference type="AlphaFoldDB" id="A0A0C3ESF8"/>
<dbReference type="EMBL" id="KN822004">
    <property type="protein sequence ID" value="KIM70756.1"/>
    <property type="molecule type" value="Genomic_DNA"/>
</dbReference>
<sequence>MSDVRLKPLLSSTYQQIWNRKSPIATLQMHLSFTAYRLLVRAKSLDWSEQTVSGRAQP</sequence>
<name>A0A0C3ESF8_9AGAM</name>
<accession>A0A0C3ESF8</accession>
<dbReference type="InParanoid" id="A0A0C3ESF8"/>
<keyword evidence="2" id="KW-1185">Reference proteome</keyword>
<reference evidence="2" key="2">
    <citation type="submission" date="2015-01" db="EMBL/GenBank/DDBJ databases">
        <title>Evolutionary Origins and Diversification of the Mycorrhizal Mutualists.</title>
        <authorList>
            <consortium name="DOE Joint Genome Institute"/>
            <consortium name="Mycorrhizal Genomics Consortium"/>
            <person name="Kohler A."/>
            <person name="Kuo A."/>
            <person name="Nagy L.G."/>
            <person name="Floudas D."/>
            <person name="Copeland A."/>
            <person name="Barry K.W."/>
            <person name="Cichocki N."/>
            <person name="Veneault-Fourrey C."/>
            <person name="LaButti K."/>
            <person name="Lindquist E.A."/>
            <person name="Lipzen A."/>
            <person name="Lundell T."/>
            <person name="Morin E."/>
            <person name="Murat C."/>
            <person name="Riley R."/>
            <person name="Ohm R."/>
            <person name="Sun H."/>
            <person name="Tunlid A."/>
            <person name="Henrissat B."/>
            <person name="Grigoriev I.V."/>
            <person name="Hibbett D.S."/>
            <person name="Martin F."/>
        </authorList>
    </citation>
    <scope>NUCLEOTIDE SEQUENCE [LARGE SCALE GENOMIC DNA]</scope>
    <source>
        <strain evidence="2">Foug A</strain>
    </source>
</reference>
<evidence type="ECO:0000313" key="2">
    <source>
        <dbReference type="Proteomes" id="UP000053989"/>
    </source>
</evidence>